<comment type="caution">
    <text evidence="1">The sequence shown here is derived from an EMBL/GenBank/DDBJ whole genome shotgun (WGS) entry which is preliminary data.</text>
</comment>
<protein>
    <submittedName>
        <fullName evidence="1">Uncharacterized protein</fullName>
    </submittedName>
</protein>
<reference evidence="1 2" key="1">
    <citation type="submission" date="2019-11" db="EMBL/GenBank/DDBJ databases">
        <title>Whole genome sequence of Oryza granulata.</title>
        <authorList>
            <person name="Li W."/>
        </authorList>
    </citation>
    <scope>NUCLEOTIDE SEQUENCE [LARGE SCALE GENOMIC DNA]</scope>
    <source>
        <strain evidence="2">cv. Menghai</strain>
        <tissue evidence="1">Leaf</tissue>
    </source>
</reference>
<sequence length="87" mass="9077">MMGVDGLGAGMFELGDDACGEPGAGVVGAPGTSMFVRVEDTTSGYIEVYSMVKSVSPSLTVSPFHFHCVSSSKTISRDTWTHRVTGS</sequence>
<organism evidence="1 2">
    <name type="scientific">Oryza meyeriana var. granulata</name>
    <dbReference type="NCBI Taxonomy" id="110450"/>
    <lineage>
        <taxon>Eukaryota</taxon>
        <taxon>Viridiplantae</taxon>
        <taxon>Streptophyta</taxon>
        <taxon>Embryophyta</taxon>
        <taxon>Tracheophyta</taxon>
        <taxon>Spermatophyta</taxon>
        <taxon>Magnoliopsida</taxon>
        <taxon>Liliopsida</taxon>
        <taxon>Poales</taxon>
        <taxon>Poaceae</taxon>
        <taxon>BOP clade</taxon>
        <taxon>Oryzoideae</taxon>
        <taxon>Oryzeae</taxon>
        <taxon>Oryzinae</taxon>
        <taxon>Oryza</taxon>
        <taxon>Oryza meyeriana</taxon>
    </lineage>
</organism>
<evidence type="ECO:0000313" key="1">
    <source>
        <dbReference type="EMBL" id="KAF0924036.1"/>
    </source>
</evidence>
<gene>
    <name evidence="1" type="ORF">E2562_008365</name>
</gene>
<dbReference type="AlphaFoldDB" id="A0A6G1EHG6"/>
<name>A0A6G1EHG6_9ORYZ</name>
<proteinExistence type="predicted"/>
<dbReference type="Proteomes" id="UP000479710">
    <property type="component" value="Unassembled WGS sequence"/>
</dbReference>
<accession>A0A6G1EHG6</accession>
<evidence type="ECO:0000313" key="2">
    <source>
        <dbReference type="Proteomes" id="UP000479710"/>
    </source>
</evidence>
<dbReference type="EMBL" id="SPHZ02000003">
    <property type="protein sequence ID" value="KAF0924036.1"/>
    <property type="molecule type" value="Genomic_DNA"/>
</dbReference>
<keyword evidence="2" id="KW-1185">Reference proteome</keyword>